<name>A0A0C2MJ39_THEKT</name>
<dbReference type="Proteomes" id="UP000031668">
    <property type="component" value="Unassembled WGS sequence"/>
</dbReference>
<proteinExistence type="predicted"/>
<reference evidence="1 2" key="1">
    <citation type="journal article" date="2014" name="Genome Biol. Evol.">
        <title>The genome of the myxosporean Thelohanellus kitauei shows adaptations to nutrient acquisition within its fish host.</title>
        <authorList>
            <person name="Yang Y."/>
            <person name="Xiong J."/>
            <person name="Zhou Z."/>
            <person name="Huo F."/>
            <person name="Miao W."/>
            <person name="Ran C."/>
            <person name="Liu Y."/>
            <person name="Zhang J."/>
            <person name="Feng J."/>
            <person name="Wang M."/>
            <person name="Wang M."/>
            <person name="Wang L."/>
            <person name="Yao B."/>
        </authorList>
    </citation>
    <scope>NUCLEOTIDE SEQUENCE [LARGE SCALE GENOMIC DNA]</scope>
    <source>
        <strain evidence="1">Wuqing</strain>
    </source>
</reference>
<accession>A0A0C2MJ39</accession>
<dbReference type="AlphaFoldDB" id="A0A0C2MJ39"/>
<comment type="caution">
    <text evidence="1">The sequence shown here is derived from an EMBL/GenBank/DDBJ whole genome shotgun (WGS) entry which is preliminary data.</text>
</comment>
<evidence type="ECO:0000313" key="1">
    <source>
        <dbReference type="EMBL" id="KII67111.1"/>
    </source>
</evidence>
<gene>
    <name evidence="1" type="ORF">RF11_00466</name>
</gene>
<sequence length="178" mass="20562">MMNPWPINPRDTVFAEVWENVKPGLRTLFQLIPIKPHLDHVISIIQASPHDYTRIMSCLLFISSMLESPDFPIRFNEIMELINNIPTDAPEFIIETCRFLKDVFDHYSDPEMSSNGPKIVLNSMFECLAQFPEIVCNIVEVRGEVYIEMFPSVHLDFRFINNVVVFCREITGVEILAG</sequence>
<evidence type="ECO:0000313" key="2">
    <source>
        <dbReference type="Proteomes" id="UP000031668"/>
    </source>
</evidence>
<keyword evidence="2" id="KW-1185">Reference proteome</keyword>
<organism evidence="1 2">
    <name type="scientific">Thelohanellus kitauei</name>
    <name type="common">Myxosporean</name>
    <dbReference type="NCBI Taxonomy" id="669202"/>
    <lineage>
        <taxon>Eukaryota</taxon>
        <taxon>Metazoa</taxon>
        <taxon>Cnidaria</taxon>
        <taxon>Myxozoa</taxon>
        <taxon>Myxosporea</taxon>
        <taxon>Bivalvulida</taxon>
        <taxon>Platysporina</taxon>
        <taxon>Myxobolidae</taxon>
        <taxon>Thelohanellus</taxon>
    </lineage>
</organism>
<dbReference type="EMBL" id="JWZT01003307">
    <property type="protein sequence ID" value="KII67111.1"/>
    <property type="molecule type" value="Genomic_DNA"/>
</dbReference>
<protein>
    <submittedName>
        <fullName evidence="1">Uncharacterized protein</fullName>
    </submittedName>
</protein>